<dbReference type="Proteomes" id="UP000192639">
    <property type="component" value="Unassembled WGS sequence"/>
</dbReference>
<name>A0A1Y1S5A0_9MICR</name>
<keyword evidence="2" id="KW-0732">Signal</keyword>
<evidence type="ECO:0000256" key="2">
    <source>
        <dbReference type="SAM" id="SignalP"/>
    </source>
</evidence>
<feature type="region of interest" description="Disordered" evidence="1">
    <location>
        <begin position="123"/>
        <end position="147"/>
    </location>
</feature>
<sequence>MILLLKLSTILCLWHISSFPVSGVTLSQLRSILFGNNMLLQYNKSSFLGATLKGKAKKWKDKAVHNKKKADKVIKHWKKAVKHGKHYRRRKSIGSSSSSSSSTTSYDRRKHVAFPGIANLEDSGCSSSSYSSRKRHRRHHSSSTTSSCVDNTIETLFPKKGRPLPKRDDVYFLDEKGGMKKSYGPFKDDESSPFYYPGLHQLDGKIGKRVLSDQEYRIHPSFMSKLADGGFYERRVIKPKDEKGADVVEERFGYFPKTGGNSNESDESSENQPKKKRMGSNPDMSIFNAFMPTHPHGSGLNPYSYGTMSHLETKIDQEFEEMRKAQEGSRIRFNSNQDKLQDKINKETTRLENTLDTKITTDIAKKQSELMDDVDGKKNRKYSDDRIK</sequence>
<feature type="compositionally biased region" description="Basic residues" evidence="1">
    <location>
        <begin position="79"/>
        <end position="92"/>
    </location>
</feature>
<feature type="chain" id="PRO_5012169094" evidence="2">
    <location>
        <begin position="24"/>
        <end position="388"/>
    </location>
</feature>
<evidence type="ECO:0000256" key="1">
    <source>
        <dbReference type="SAM" id="MobiDB-lite"/>
    </source>
</evidence>
<gene>
    <name evidence="3" type="ORF">ECANGB1_1949</name>
</gene>
<dbReference type="AlphaFoldDB" id="A0A1Y1S5A0"/>
<reference evidence="3 4" key="1">
    <citation type="journal article" date="2017" name="Environ. Microbiol.">
        <title>Decay of the glycolytic pathway and adaptation to intranuclear parasitism within Enterocytozoonidae microsporidia.</title>
        <authorList>
            <person name="Wiredu Boakye D."/>
            <person name="Jaroenlak P."/>
            <person name="Prachumwat A."/>
            <person name="Williams T.A."/>
            <person name="Bateman K.S."/>
            <person name="Itsathitphaisarn O."/>
            <person name="Sritunyalucksana K."/>
            <person name="Paszkiewicz K.H."/>
            <person name="Moore K.A."/>
            <person name="Stentiford G.D."/>
            <person name="Williams B.A."/>
        </authorList>
    </citation>
    <scope>NUCLEOTIDE SEQUENCE [LARGE SCALE GENOMIC DNA]</scope>
    <source>
        <strain evidence="3 4">GB1</strain>
    </source>
</reference>
<keyword evidence="4" id="KW-1185">Reference proteome</keyword>
<feature type="compositionally biased region" description="Basic residues" evidence="1">
    <location>
        <begin position="132"/>
        <end position="141"/>
    </location>
</feature>
<feature type="region of interest" description="Disordered" evidence="1">
    <location>
        <begin position="253"/>
        <end position="284"/>
    </location>
</feature>
<organism evidence="3 4">
    <name type="scientific">Enterospora canceri</name>
    <dbReference type="NCBI Taxonomy" id="1081671"/>
    <lineage>
        <taxon>Eukaryota</taxon>
        <taxon>Fungi</taxon>
        <taxon>Fungi incertae sedis</taxon>
        <taxon>Microsporidia</taxon>
        <taxon>Enterocytozoonidae</taxon>
        <taxon>Enterospora</taxon>
    </lineage>
</organism>
<protein>
    <submittedName>
        <fullName evidence="3">Uncharacterized protein</fullName>
    </submittedName>
</protein>
<dbReference type="OrthoDB" id="2200436at2759"/>
<feature type="signal peptide" evidence="2">
    <location>
        <begin position="1"/>
        <end position="23"/>
    </location>
</feature>
<dbReference type="VEuPathDB" id="MicrosporidiaDB:ECANGB1_1949"/>
<accession>A0A1Y1S5A0</accession>
<proteinExistence type="predicted"/>
<feature type="compositionally biased region" description="Low complexity" evidence="1">
    <location>
        <begin position="95"/>
        <end position="105"/>
    </location>
</feature>
<evidence type="ECO:0000313" key="3">
    <source>
        <dbReference type="EMBL" id="ORD93592.1"/>
    </source>
</evidence>
<feature type="region of interest" description="Disordered" evidence="1">
    <location>
        <begin position="79"/>
        <end position="107"/>
    </location>
</feature>
<comment type="caution">
    <text evidence="3">The sequence shown here is derived from an EMBL/GenBank/DDBJ whole genome shotgun (WGS) entry which is preliminary data.</text>
</comment>
<feature type="region of interest" description="Disordered" evidence="1">
    <location>
        <begin position="363"/>
        <end position="388"/>
    </location>
</feature>
<dbReference type="EMBL" id="LWDP01000064">
    <property type="protein sequence ID" value="ORD93592.1"/>
    <property type="molecule type" value="Genomic_DNA"/>
</dbReference>
<evidence type="ECO:0000313" key="4">
    <source>
        <dbReference type="Proteomes" id="UP000192639"/>
    </source>
</evidence>